<evidence type="ECO:0000313" key="3">
    <source>
        <dbReference type="Proteomes" id="UP001500782"/>
    </source>
</evidence>
<dbReference type="Proteomes" id="UP001500782">
    <property type="component" value="Unassembled WGS sequence"/>
</dbReference>
<dbReference type="Pfam" id="PF09983">
    <property type="entry name" value="JetD_C"/>
    <property type="match status" value="1"/>
</dbReference>
<organism evidence="2 3">
    <name type="scientific">Bacillus carboniphilus</name>
    <dbReference type="NCBI Taxonomy" id="86663"/>
    <lineage>
        <taxon>Bacteria</taxon>
        <taxon>Bacillati</taxon>
        <taxon>Bacillota</taxon>
        <taxon>Bacilli</taxon>
        <taxon>Bacillales</taxon>
        <taxon>Bacillaceae</taxon>
        <taxon>Bacillus</taxon>
    </lineage>
</organism>
<proteinExistence type="predicted"/>
<sequence>MRDLITKELLKYNKKTITLEELETWIPSNSLNYEQFAQLILSFEEEGILEMVKSKGRNTRTPSLAYTYRITKQHLKKDFHEELKSYRLRLHPSIHLDSYFGLDPSQWNSDKPYLLLIHDYLESFGFPTHEVPAPERSVELVGDEKWITDKHGKELLERIGLWTAMKIIPVSDPLMFAVNPSVLTQKVQKHLIVENKTTYQALVDSLSDMDFSTVIYGSGNKIIKSIEQFHRQLPLPHAEHRFYYFGDIDNSGIFIWYRLNEKVPVHLAMPFYQACLDKPSLEGKTNQRMDRAAIDVFLCLFTEQEREKLLAVLDRGHYYPQEILKTSELEHIWRNATWN</sequence>
<name>A0ABP3G6G4_9BACI</name>
<evidence type="ECO:0000259" key="1">
    <source>
        <dbReference type="Pfam" id="PF09983"/>
    </source>
</evidence>
<reference evidence="3" key="1">
    <citation type="journal article" date="2019" name="Int. J. Syst. Evol. Microbiol.">
        <title>The Global Catalogue of Microorganisms (GCM) 10K type strain sequencing project: providing services to taxonomists for standard genome sequencing and annotation.</title>
        <authorList>
            <consortium name="The Broad Institute Genomics Platform"/>
            <consortium name="The Broad Institute Genome Sequencing Center for Infectious Disease"/>
            <person name="Wu L."/>
            <person name="Ma J."/>
        </authorList>
    </citation>
    <scope>NUCLEOTIDE SEQUENCE [LARGE SCALE GENOMIC DNA]</scope>
    <source>
        <strain evidence="3">JCM 9731</strain>
    </source>
</reference>
<feature type="domain" description="Wadjet protein JetD C-terminal" evidence="1">
    <location>
        <begin position="169"/>
        <end position="264"/>
    </location>
</feature>
<accession>A0ABP3G6G4</accession>
<dbReference type="InterPro" id="IPR024534">
    <property type="entry name" value="JetD_C"/>
</dbReference>
<evidence type="ECO:0000313" key="2">
    <source>
        <dbReference type="EMBL" id="GAA0337596.1"/>
    </source>
</evidence>
<comment type="caution">
    <text evidence="2">The sequence shown here is derived from an EMBL/GenBank/DDBJ whole genome shotgun (WGS) entry which is preliminary data.</text>
</comment>
<dbReference type="EMBL" id="BAAADJ010000052">
    <property type="protein sequence ID" value="GAA0337596.1"/>
    <property type="molecule type" value="Genomic_DNA"/>
</dbReference>
<keyword evidence="3" id="KW-1185">Reference proteome</keyword>
<dbReference type="RefSeq" id="WP_343800455.1">
    <property type="nucleotide sequence ID" value="NZ_BAAADJ010000052.1"/>
</dbReference>
<protein>
    <submittedName>
        <fullName evidence="2">DUF2220 family protein</fullName>
    </submittedName>
</protein>
<gene>
    <name evidence="2" type="ORF">GCM10008967_29820</name>
</gene>